<gene>
    <name evidence="1" type="ORF">LTRI10_LOCUS16990</name>
</gene>
<name>A0AAV2DNM2_9ROSI</name>
<dbReference type="AlphaFoldDB" id="A0AAV2DNM2"/>
<protein>
    <submittedName>
        <fullName evidence="1">Uncharacterized protein</fullName>
    </submittedName>
</protein>
<evidence type="ECO:0000313" key="1">
    <source>
        <dbReference type="EMBL" id="CAL1375175.1"/>
    </source>
</evidence>
<evidence type="ECO:0000313" key="2">
    <source>
        <dbReference type="Proteomes" id="UP001497516"/>
    </source>
</evidence>
<dbReference type="EMBL" id="OZ034816">
    <property type="protein sequence ID" value="CAL1375175.1"/>
    <property type="molecule type" value="Genomic_DNA"/>
</dbReference>
<reference evidence="1 2" key="1">
    <citation type="submission" date="2024-04" db="EMBL/GenBank/DDBJ databases">
        <authorList>
            <person name="Fracassetti M."/>
        </authorList>
    </citation>
    <scope>NUCLEOTIDE SEQUENCE [LARGE SCALE GENOMIC DNA]</scope>
</reference>
<organism evidence="1 2">
    <name type="scientific">Linum trigynum</name>
    <dbReference type="NCBI Taxonomy" id="586398"/>
    <lineage>
        <taxon>Eukaryota</taxon>
        <taxon>Viridiplantae</taxon>
        <taxon>Streptophyta</taxon>
        <taxon>Embryophyta</taxon>
        <taxon>Tracheophyta</taxon>
        <taxon>Spermatophyta</taxon>
        <taxon>Magnoliopsida</taxon>
        <taxon>eudicotyledons</taxon>
        <taxon>Gunneridae</taxon>
        <taxon>Pentapetalae</taxon>
        <taxon>rosids</taxon>
        <taxon>fabids</taxon>
        <taxon>Malpighiales</taxon>
        <taxon>Linaceae</taxon>
        <taxon>Linum</taxon>
    </lineage>
</organism>
<keyword evidence="2" id="KW-1185">Reference proteome</keyword>
<dbReference type="Proteomes" id="UP001497516">
    <property type="component" value="Chromosome 3"/>
</dbReference>
<proteinExistence type="predicted"/>
<accession>A0AAV2DNM2</accession>
<sequence length="134" mass="14051">MAVTQTRERSSAVAGANESTSINKCCVDVGLLGTQLRGGHGHESHDGGGVAHPWDGIGAMEHGKEELADAIEGKVAHDLARGGVMTPEEHDREHISELTTRREMTTQGPVSFGLRSATRLSSGPVTVKASLELG</sequence>